<protein>
    <submittedName>
        <fullName evidence="2">Uncharacterized protein</fullName>
    </submittedName>
</protein>
<feature type="compositionally biased region" description="Basic and acidic residues" evidence="1">
    <location>
        <begin position="37"/>
        <end position="47"/>
    </location>
</feature>
<feature type="compositionally biased region" description="Polar residues" evidence="1">
    <location>
        <begin position="11"/>
        <end position="21"/>
    </location>
</feature>
<dbReference type="EMBL" id="KE145356">
    <property type="protein sequence ID" value="EPE34397.1"/>
    <property type="molecule type" value="Genomic_DNA"/>
</dbReference>
<name>S3D7C8_GLAL2</name>
<dbReference type="Proteomes" id="UP000016922">
    <property type="component" value="Unassembled WGS sequence"/>
</dbReference>
<feature type="region of interest" description="Disordered" evidence="1">
    <location>
        <begin position="1"/>
        <end position="58"/>
    </location>
</feature>
<evidence type="ECO:0000313" key="3">
    <source>
        <dbReference type="Proteomes" id="UP000016922"/>
    </source>
</evidence>
<reference evidence="2 3" key="1">
    <citation type="journal article" date="2013" name="BMC Genomics">
        <title>Genomics-driven discovery of the pneumocandin biosynthetic gene cluster in the fungus Glarea lozoyensis.</title>
        <authorList>
            <person name="Chen L."/>
            <person name="Yue Q."/>
            <person name="Zhang X."/>
            <person name="Xiang M."/>
            <person name="Wang C."/>
            <person name="Li S."/>
            <person name="Che Y."/>
            <person name="Ortiz-Lopez F.J."/>
            <person name="Bills G.F."/>
            <person name="Liu X."/>
            <person name="An Z."/>
        </authorList>
    </citation>
    <scope>NUCLEOTIDE SEQUENCE [LARGE SCALE GENOMIC DNA]</scope>
    <source>
        <strain evidence="3">ATCC 20868 / MF5171</strain>
    </source>
</reference>
<accession>S3D7C8</accession>
<organism evidence="2 3">
    <name type="scientific">Glarea lozoyensis (strain ATCC 20868 / MF5171)</name>
    <dbReference type="NCBI Taxonomy" id="1116229"/>
    <lineage>
        <taxon>Eukaryota</taxon>
        <taxon>Fungi</taxon>
        <taxon>Dikarya</taxon>
        <taxon>Ascomycota</taxon>
        <taxon>Pezizomycotina</taxon>
        <taxon>Leotiomycetes</taxon>
        <taxon>Helotiales</taxon>
        <taxon>Helotiaceae</taxon>
        <taxon>Glarea</taxon>
    </lineage>
</organism>
<evidence type="ECO:0000313" key="2">
    <source>
        <dbReference type="EMBL" id="EPE34397.1"/>
    </source>
</evidence>
<keyword evidence="3" id="KW-1185">Reference proteome</keyword>
<sequence>MAKKYLPTINPVKNQPSQGPYQTKERNRTEINPAKKQKTEISTKQEETDATPPELPEL</sequence>
<dbReference type="HOGENOM" id="CLU_2979259_0_0_1"/>
<proteinExistence type="predicted"/>
<evidence type="ECO:0000256" key="1">
    <source>
        <dbReference type="SAM" id="MobiDB-lite"/>
    </source>
</evidence>
<gene>
    <name evidence="2" type="ORF">GLAREA_10091</name>
</gene>
<dbReference type="RefSeq" id="XP_008078332.1">
    <property type="nucleotide sequence ID" value="XM_008080141.1"/>
</dbReference>
<dbReference type="GeneID" id="19469138"/>
<dbReference type="KEGG" id="glz:GLAREA_10091"/>
<dbReference type="AlphaFoldDB" id="S3D7C8"/>